<keyword evidence="1" id="KW-0677">Repeat</keyword>
<dbReference type="PANTHER" id="PTHR45641:SF19">
    <property type="entry name" value="NEPHROCYSTIN-3"/>
    <property type="match status" value="1"/>
</dbReference>
<comment type="caution">
    <text evidence="6">The sequence shown here is derived from an EMBL/GenBank/DDBJ whole genome shotgun (WGS) entry which is preliminary data.</text>
</comment>
<dbReference type="PANTHER" id="PTHR45641">
    <property type="entry name" value="TETRATRICOPEPTIDE REPEAT PROTEIN (AFU_ORTHOLOGUE AFUA_6G03870)"/>
    <property type="match status" value="1"/>
</dbReference>
<gene>
    <name evidence="6" type="ORF">JL102_18140</name>
</gene>
<evidence type="ECO:0000256" key="1">
    <source>
        <dbReference type="ARBA" id="ARBA00022737"/>
    </source>
</evidence>
<feature type="chain" id="PRO_5037060754" evidence="5">
    <location>
        <begin position="21"/>
        <end position="507"/>
    </location>
</feature>
<dbReference type="Pfam" id="PF13181">
    <property type="entry name" value="TPR_8"/>
    <property type="match status" value="1"/>
</dbReference>
<dbReference type="Proteomes" id="UP000659388">
    <property type="component" value="Unassembled WGS sequence"/>
</dbReference>
<organism evidence="6 7">
    <name type="scientific">Fulvivirga sediminis</name>
    <dbReference type="NCBI Taxonomy" id="2803949"/>
    <lineage>
        <taxon>Bacteria</taxon>
        <taxon>Pseudomonadati</taxon>
        <taxon>Bacteroidota</taxon>
        <taxon>Cytophagia</taxon>
        <taxon>Cytophagales</taxon>
        <taxon>Fulvivirgaceae</taxon>
        <taxon>Fulvivirga</taxon>
    </lineage>
</organism>
<keyword evidence="2" id="KW-0802">TPR repeat</keyword>
<evidence type="ECO:0000256" key="2">
    <source>
        <dbReference type="ARBA" id="ARBA00022803"/>
    </source>
</evidence>
<dbReference type="EMBL" id="JAESIY010000010">
    <property type="protein sequence ID" value="MBL3658077.1"/>
    <property type="molecule type" value="Genomic_DNA"/>
</dbReference>
<feature type="transmembrane region" description="Helical" evidence="4">
    <location>
        <begin position="349"/>
        <end position="368"/>
    </location>
</feature>
<keyword evidence="5" id="KW-0732">Signal</keyword>
<dbReference type="InterPro" id="IPR019734">
    <property type="entry name" value="TPR_rpt"/>
</dbReference>
<dbReference type="SMART" id="SM00028">
    <property type="entry name" value="TPR"/>
    <property type="match status" value="5"/>
</dbReference>
<dbReference type="InterPro" id="IPR011990">
    <property type="entry name" value="TPR-like_helical_dom_sf"/>
</dbReference>
<keyword evidence="3" id="KW-0175">Coiled coil</keyword>
<feature type="signal peptide" evidence="5">
    <location>
        <begin position="1"/>
        <end position="20"/>
    </location>
</feature>
<evidence type="ECO:0000313" key="7">
    <source>
        <dbReference type="Proteomes" id="UP000659388"/>
    </source>
</evidence>
<evidence type="ECO:0000256" key="4">
    <source>
        <dbReference type="SAM" id="Phobius"/>
    </source>
</evidence>
<dbReference type="Gene3D" id="1.10.287.130">
    <property type="match status" value="1"/>
</dbReference>
<dbReference type="Gene3D" id="1.25.40.10">
    <property type="entry name" value="Tetratricopeptide repeat domain"/>
    <property type="match status" value="2"/>
</dbReference>
<dbReference type="GO" id="GO:0000155">
    <property type="term" value="F:phosphorelay sensor kinase activity"/>
    <property type="evidence" value="ECO:0007669"/>
    <property type="project" value="InterPro"/>
</dbReference>
<name>A0A937K2Q3_9BACT</name>
<reference evidence="6" key="1">
    <citation type="submission" date="2021-01" db="EMBL/GenBank/DDBJ databases">
        <title>Fulvivirga kasyanovii gen. nov., sp nov., a novel member of the phylum Bacteroidetes isolated from seawater in a mussel farm.</title>
        <authorList>
            <person name="Zhao L.-H."/>
            <person name="Wang Z.-J."/>
        </authorList>
    </citation>
    <scope>NUCLEOTIDE SEQUENCE</scope>
    <source>
        <strain evidence="6">2943</strain>
    </source>
</reference>
<keyword evidence="7" id="KW-1185">Reference proteome</keyword>
<evidence type="ECO:0000256" key="3">
    <source>
        <dbReference type="SAM" id="Coils"/>
    </source>
</evidence>
<keyword evidence="4" id="KW-0812">Transmembrane</keyword>
<proteinExistence type="predicted"/>
<dbReference type="InterPro" id="IPR036097">
    <property type="entry name" value="HisK_dim/P_sf"/>
</dbReference>
<dbReference type="RefSeq" id="WP_202245869.1">
    <property type="nucleotide sequence ID" value="NZ_JAESIY010000010.1"/>
</dbReference>
<evidence type="ECO:0000313" key="6">
    <source>
        <dbReference type="EMBL" id="MBL3658077.1"/>
    </source>
</evidence>
<dbReference type="AlphaFoldDB" id="A0A937K2Q3"/>
<sequence length="507" mass="58536">MRKGNLFMWLIMFFVAPSLAQENVINDLSLAFKKARSEKERIDLLNELAYHYTYSNLMAASDDVAISYEASKQADYQFGQAKALNVKGTIEWNQSNYAEALKFFLEALDLFKVVGDSHGALICYNNIAEIYKKLGEMRKGLKYLMKAQALQLKAYGNMQPLISVNIGEVYLHEGNYDSATFYFMEALNNDDIYDRAKSYAYDGLAGVAQETRDLDAATYFNKRALEIRKAINEQRAVSISFTKLADLAALKDDYSLALSYFDSALVEARKNRAKDLKMDIYERKAQMFRRKGDYEEALQNYMSYAQLKDSVFNEQKANQMALLQTRHQTELLKHENETTMLALKYRNQIIFIIVPLLLVTLLISYLLYKKRKAQKYVIQELAEKNSHIQMQAEELQAQSEKVMILNNNLENLNTTLEDKIKERTRILKEQNKVLAEYAYINAHELRAPVATVMGLVNLLKNSKIEGKEREIIEYLAKASSQLDSVIKNLKYRLERHDDSLIEDEEVH</sequence>
<protein>
    <submittedName>
        <fullName evidence="6">Tetratricopeptide repeat protein</fullName>
    </submittedName>
</protein>
<keyword evidence="4" id="KW-0472">Membrane</keyword>
<accession>A0A937K2Q3</accession>
<dbReference type="SUPFAM" id="SSF48452">
    <property type="entry name" value="TPR-like"/>
    <property type="match status" value="2"/>
</dbReference>
<evidence type="ECO:0000256" key="5">
    <source>
        <dbReference type="SAM" id="SignalP"/>
    </source>
</evidence>
<dbReference type="Pfam" id="PF13424">
    <property type="entry name" value="TPR_12"/>
    <property type="match status" value="1"/>
</dbReference>
<dbReference type="SUPFAM" id="SSF47384">
    <property type="entry name" value="Homodimeric domain of signal transducing histidine kinase"/>
    <property type="match status" value="1"/>
</dbReference>
<feature type="coiled-coil region" evidence="3">
    <location>
        <begin position="378"/>
        <end position="429"/>
    </location>
</feature>
<keyword evidence="4" id="KW-1133">Transmembrane helix</keyword>